<evidence type="ECO:0000256" key="7">
    <source>
        <dbReference type="ARBA" id="ARBA00023157"/>
    </source>
</evidence>
<dbReference type="InterPro" id="IPR047916">
    <property type="entry name" value="TTBK_Asator-like_STKc"/>
</dbReference>
<evidence type="ECO:0000313" key="14">
    <source>
        <dbReference type="WBParaSite" id="Gr19_v10_g15631.t1"/>
    </source>
</evidence>
<dbReference type="PROSITE" id="PS00107">
    <property type="entry name" value="PROTEIN_KINASE_ATP"/>
    <property type="match status" value="1"/>
</dbReference>
<evidence type="ECO:0000256" key="6">
    <source>
        <dbReference type="ARBA" id="ARBA00022840"/>
    </source>
</evidence>
<dbReference type="InterPro" id="IPR050235">
    <property type="entry name" value="CK1_Ser-Thr_kinase"/>
</dbReference>
<protein>
    <submittedName>
        <fullName evidence="14">Protein kinase domain-containing protein</fullName>
    </submittedName>
</protein>
<accession>A0A914HBP7</accession>
<organism evidence="13 14">
    <name type="scientific">Globodera rostochiensis</name>
    <name type="common">Golden nematode worm</name>
    <name type="synonym">Heterodera rostochiensis</name>
    <dbReference type="NCBI Taxonomy" id="31243"/>
    <lineage>
        <taxon>Eukaryota</taxon>
        <taxon>Metazoa</taxon>
        <taxon>Ecdysozoa</taxon>
        <taxon>Nematoda</taxon>
        <taxon>Chromadorea</taxon>
        <taxon>Rhabditida</taxon>
        <taxon>Tylenchina</taxon>
        <taxon>Tylenchomorpha</taxon>
        <taxon>Tylenchoidea</taxon>
        <taxon>Heteroderidae</taxon>
        <taxon>Heteroderinae</taxon>
        <taxon>Globodera</taxon>
    </lineage>
</organism>
<dbReference type="WBParaSite" id="Gr19_v10_g15631.t1">
    <property type="protein sequence ID" value="Gr19_v10_g15631.t1"/>
    <property type="gene ID" value="Gr19_v10_g15631"/>
</dbReference>
<evidence type="ECO:0000313" key="13">
    <source>
        <dbReference type="Proteomes" id="UP000887572"/>
    </source>
</evidence>
<dbReference type="InterPro" id="IPR017441">
    <property type="entry name" value="Protein_kinase_ATP_BS"/>
</dbReference>
<dbReference type="SMART" id="SM00408">
    <property type="entry name" value="IGc2"/>
    <property type="match status" value="1"/>
</dbReference>
<feature type="binding site" evidence="9">
    <location>
        <position position="323"/>
    </location>
    <ligand>
        <name>ATP</name>
        <dbReference type="ChEBI" id="CHEBI:30616"/>
    </ligand>
</feature>
<reference evidence="14" key="1">
    <citation type="submission" date="2022-11" db="UniProtKB">
        <authorList>
            <consortium name="WormBaseParasite"/>
        </authorList>
    </citation>
    <scope>IDENTIFICATION</scope>
</reference>
<sequence>MGAVGLPPQLLLRFWHFVVPMLLLLFLFRPQRSAHNPFLLLLPAAARLDLLLLRCSSPARSSFAFCSVQCPNWPRREVAAEPGRAKALTDNRSAHIVTGSYFSQVFRLGFKLRLICKARGDPRPKIKWFKEGMEMQPKRNAHYYEKPLGKEEIWSKLEIDPATMGDQGIYACVANNQYGVMAKNFKAERERLSTAFLFYPQLFLLLIATNLDSSCALFSTEREFAVKSSRTVTRAWENSFLAFQQFPSAQSNSGSGIVHEDQSTHTYFCIDNTATTMAEELVTLENGTRVSGGRWTITKKLGAGAFGAVYLCQDDKGTQAALKTEPVVTPHPLLVMEAHVMRSLDNLRDGDGKHFCRCLDLGRDEQRDGKTGTMKSFNYIVMSLVGRGLDGVVRDAGGHFSPGTAIGVSIQMLSSLRAMHSIGYLHRDIKPGNSTIGRPEANELRLLYMIDFGMARKFLRDDGSHRRPRTNANFRGSPRYASISAHINREYCRKDDIESWFYVMIELYKGALPWANISDMKAIGDAKCLRLKKQPEAVRRQAIADLLAGCPKEFGQILKHIDEMKFSDTPDYDMIISTLRNCMTSNGFQEHPYDWEVGRRNTGQEQAAPRGGGGGGGGDSFFN</sequence>
<dbReference type="GO" id="GO:0005524">
    <property type="term" value="F:ATP binding"/>
    <property type="evidence" value="ECO:0007669"/>
    <property type="project" value="UniProtKB-UniRule"/>
</dbReference>
<dbReference type="InterPro" id="IPR013098">
    <property type="entry name" value="Ig_I-set"/>
</dbReference>
<evidence type="ECO:0000256" key="4">
    <source>
        <dbReference type="ARBA" id="ARBA00022741"/>
    </source>
</evidence>
<proteinExistence type="predicted"/>
<dbReference type="CDD" id="cd14017">
    <property type="entry name" value="STKc_TTBK"/>
    <property type="match status" value="1"/>
</dbReference>
<evidence type="ECO:0000256" key="5">
    <source>
        <dbReference type="ARBA" id="ARBA00022777"/>
    </source>
</evidence>
<keyword evidence="1" id="KW-0723">Serine/threonine-protein kinase</keyword>
<dbReference type="InterPro" id="IPR000719">
    <property type="entry name" value="Prot_kinase_dom"/>
</dbReference>
<keyword evidence="8" id="KW-0393">Immunoglobulin domain</keyword>
<dbReference type="AlphaFoldDB" id="A0A914HBP7"/>
<keyword evidence="5" id="KW-0418">Kinase</keyword>
<dbReference type="InterPro" id="IPR011009">
    <property type="entry name" value="Kinase-like_dom_sf"/>
</dbReference>
<dbReference type="CDD" id="cd00096">
    <property type="entry name" value="Ig"/>
    <property type="match status" value="1"/>
</dbReference>
<feature type="region of interest" description="Disordered" evidence="10">
    <location>
        <begin position="602"/>
        <end position="623"/>
    </location>
</feature>
<dbReference type="SUPFAM" id="SSF56112">
    <property type="entry name" value="Protein kinase-like (PK-like)"/>
    <property type="match status" value="1"/>
</dbReference>
<dbReference type="PROSITE" id="PS50835">
    <property type="entry name" value="IG_LIKE"/>
    <property type="match status" value="1"/>
</dbReference>
<evidence type="ECO:0000256" key="9">
    <source>
        <dbReference type="PROSITE-ProRule" id="PRU10141"/>
    </source>
</evidence>
<evidence type="ECO:0000256" key="3">
    <source>
        <dbReference type="ARBA" id="ARBA00022737"/>
    </source>
</evidence>
<dbReference type="SMART" id="SM00220">
    <property type="entry name" value="S_TKc"/>
    <property type="match status" value="1"/>
</dbReference>
<keyword evidence="7" id="KW-1015">Disulfide bond</keyword>
<evidence type="ECO:0000256" key="1">
    <source>
        <dbReference type="ARBA" id="ARBA00022527"/>
    </source>
</evidence>
<dbReference type="InterPro" id="IPR003598">
    <property type="entry name" value="Ig_sub2"/>
</dbReference>
<dbReference type="PROSITE" id="PS50011">
    <property type="entry name" value="PROTEIN_KINASE_DOM"/>
    <property type="match status" value="1"/>
</dbReference>
<evidence type="ECO:0000256" key="8">
    <source>
        <dbReference type="ARBA" id="ARBA00023319"/>
    </source>
</evidence>
<keyword evidence="3" id="KW-0677">Repeat</keyword>
<evidence type="ECO:0000259" key="11">
    <source>
        <dbReference type="PROSITE" id="PS50011"/>
    </source>
</evidence>
<dbReference type="InterPro" id="IPR013783">
    <property type="entry name" value="Ig-like_fold"/>
</dbReference>
<dbReference type="Gene3D" id="2.60.40.10">
    <property type="entry name" value="Immunoglobulins"/>
    <property type="match status" value="1"/>
</dbReference>
<keyword evidence="2" id="KW-0808">Transferase</keyword>
<feature type="domain" description="Ig-like" evidence="12">
    <location>
        <begin position="74"/>
        <end position="193"/>
    </location>
</feature>
<evidence type="ECO:0000256" key="2">
    <source>
        <dbReference type="ARBA" id="ARBA00022679"/>
    </source>
</evidence>
<keyword evidence="6 9" id="KW-0067">ATP-binding</keyword>
<dbReference type="Gene3D" id="1.10.510.10">
    <property type="entry name" value="Transferase(Phosphotransferase) domain 1"/>
    <property type="match status" value="1"/>
</dbReference>
<keyword evidence="13" id="KW-1185">Reference proteome</keyword>
<dbReference type="SUPFAM" id="SSF48726">
    <property type="entry name" value="Immunoglobulin"/>
    <property type="match status" value="1"/>
</dbReference>
<dbReference type="FunFam" id="2.60.40.10:FF:000032">
    <property type="entry name" value="palladin isoform X1"/>
    <property type="match status" value="1"/>
</dbReference>
<dbReference type="Pfam" id="PF00069">
    <property type="entry name" value="Pkinase"/>
    <property type="match status" value="1"/>
</dbReference>
<dbReference type="InterPro" id="IPR036179">
    <property type="entry name" value="Ig-like_dom_sf"/>
</dbReference>
<evidence type="ECO:0000256" key="10">
    <source>
        <dbReference type="SAM" id="MobiDB-lite"/>
    </source>
</evidence>
<dbReference type="Pfam" id="PF07679">
    <property type="entry name" value="I-set"/>
    <property type="match status" value="1"/>
</dbReference>
<feature type="compositionally biased region" description="Gly residues" evidence="10">
    <location>
        <begin position="610"/>
        <end position="623"/>
    </location>
</feature>
<feature type="domain" description="Protein kinase" evidence="11">
    <location>
        <begin position="295"/>
        <end position="594"/>
    </location>
</feature>
<dbReference type="InterPro" id="IPR007110">
    <property type="entry name" value="Ig-like_dom"/>
</dbReference>
<dbReference type="PANTHER" id="PTHR11909">
    <property type="entry name" value="CASEIN KINASE-RELATED"/>
    <property type="match status" value="1"/>
</dbReference>
<keyword evidence="4 9" id="KW-0547">Nucleotide-binding</keyword>
<dbReference type="GO" id="GO:0004674">
    <property type="term" value="F:protein serine/threonine kinase activity"/>
    <property type="evidence" value="ECO:0007669"/>
    <property type="project" value="UniProtKB-KW"/>
</dbReference>
<dbReference type="Proteomes" id="UP000887572">
    <property type="component" value="Unplaced"/>
</dbReference>
<name>A0A914HBP7_GLORO</name>
<evidence type="ECO:0000259" key="12">
    <source>
        <dbReference type="PROSITE" id="PS50835"/>
    </source>
</evidence>